<comment type="caution">
    <text evidence="3">The sequence shown here is derived from an EMBL/GenBank/DDBJ whole genome shotgun (WGS) entry which is preliminary data.</text>
</comment>
<protein>
    <recommendedName>
        <fullName evidence="2">F-box domain-containing protein</fullName>
    </recommendedName>
</protein>
<dbReference type="EMBL" id="JARKIF010000001">
    <property type="protein sequence ID" value="KAJ7650259.1"/>
    <property type="molecule type" value="Genomic_DNA"/>
</dbReference>
<feature type="compositionally biased region" description="Basic residues" evidence="1">
    <location>
        <begin position="35"/>
        <end position="44"/>
    </location>
</feature>
<proteinExistence type="predicted"/>
<accession>A0AAD7CIY8</accession>
<evidence type="ECO:0000313" key="3">
    <source>
        <dbReference type="EMBL" id="KAJ7650259.1"/>
    </source>
</evidence>
<dbReference type="Proteomes" id="UP001221142">
    <property type="component" value="Unassembled WGS sequence"/>
</dbReference>
<keyword evidence="4" id="KW-1185">Reference proteome</keyword>
<organism evidence="3 4">
    <name type="scientific">Roridomyces roridus</name>
    <dbReference type="NCBI Taxonomy" id="1738132"/>
    <lineage>
        <taxon>Eukaryota</taxon>
        <taxon>Fungi</taxon>
        <taxon>Dikarya</taxon>
        <taxon>Basidiomycota</taxon>
        <taxon>Agaricomycotina</taxon>
        <taxon>Agaricomycetes</taxon>
        <taxon>Agaricomycetidae</taxon>
        <taxon>Agaricales</taxon>
        <taxon>Marasmiineae</taxon>
        <taxon>Mycenaceae</taxon>
        <taxon>Roridomyces</taxon>
    </lineage>
</organism>
<feature type="compositionally biased region" description="Acidic residues" evidence="1">
    <location>
        <begin position="50"/>
        <end position="67"/>
    </location>
</feature>
<dbReference type="SUPFAM" id="SSF81383">
    <property type="entry name" value="F-box domain"/>
    <property type="match status" value="1"/>
</dbReference>
<reference evidence="3" key="1">
    <citation type="submission" date="2023-03" db="EMBL/GenBank/DDBJ databases">
        <title>Massive genome expansion in bonnet fungi (Mycena s.s.) driven by repeated elements and novel gene families across ecological guilds.</title>
        <authorList>
            <consortium name="Lawrence Berkeley National Laboratory"/>
            <person name="Harder C.B."/>
            <person name="Miyauchi S."/>
            <person name="Viragh M."/>
            <person name="Kuo A."/>
            <person name="Thoen E."/>
            <person name="Andreopoulos B."/>
            <person name="Lu D."/>
            <person name="Skrede I."/>
            <person name="Drula E."/>
            <person name="Henrissat B."/>
            <person name="Morin E."/>
            <person name="Kohler A."/>
            <person name="Barry K."/>
            <person name="LaButti K."/>
            <person name="Morin E."/>
            <person name="Salamov A."/>
            <person name="Lipzen A."/>
            <person name="Mereny Z."/>
            <person name="Hegedus B."/>
            <person name="Baldrian P."/>
            <person name="Stursova M."/>
            <person name="Weitz H."/>
            <person name="Taylor A."/>
            <person name="Grigoriev I.V."/>
            <person name="Nagy L.G."/>
            <person name="Martin F."/>
            <person name="Kauserud H."/>
        </authorList>
    </citation>
    <scope>NUCLEOTIDE SEQUENCE</scope>
    <source>
        <strain evidence="3">9284</strain>
    </source>
</reference>
<feature type="region of interest" description="Disordered" evidence="1">
    <location>
        <begin position="682"/>
        <end position="710"/>
    </location>
</feature>
<feature type="domain" description="F-box" evidence="2">
    <location>
        <begin position="99"/>
        <end position="148"/>
    </location>
</feature>
<evidence type="ECO:0000259" key="2">
    <source>
        <dbReference type="PROSITE" id="PS50181"/>
    </source>
</evidence>
<gene>
    <name evidence="3" type="ORF">FB45DRAFT_887452</name>
</gene>
<dbReference type="AlphaFoldDB" id="A0AAD7CIY8"/>
<evidence type="ECO:0000313" key="4">
    <source>
        <dbReference type="Proteomes" id="UP001221142"/>
    </source>
</evidence>
<name>A0AAD7CIY8_9AGAR</name>
<sequence>MVRRSARLATVSVTPVEQDVEDDVNTDADDDPVPKRKIKRRKVAAQKAIEEEDEEEADDDDDELEFDDDEEEIAPKKKRRTKAKTVTDTKKVRGRRGILSSLKEFPLDVLFEIFGHLRPQDLLTLARTTKEFRALLMTRSSAFIWKESRSRVQGLPEITNDLSEPQYANLAFDGHCHDCLTSPVQTVIWSARIRLCKKCITANFLDRNGLDGMLEWSLIDLVPSLHERRESNCFPETLARRLKEETRRFRVDGTLQTNDPEYIEWLKRKRAEVNELNAHAELCAAWARDRTNARSDELDDARAARLNAITERLTLLGWGDEIPHHMEFREHRLVKQPKALTDRIWANIKDPLIEFLAEQKQIRLEDDWRRTIRERRTLAVQTYNNFVKTQPAEAILPPKYDVISLEPWRALIEDTPVEQEKLTLDSFAPLVAQISEFAIDWRRRADAELVEILQADKPDACEGGLCVPQGAAYTPEAIAYPRILVHFSASVPKWASFPPDELEPLEKSIGGASWNNTKTIRPHRRAPALMRAVVEACRLDPDVTTAQEMEEIDPVVECVNCRRDGEGTATGTGKLVMRWVQAEELLVEKVEQEKFKEYVGGYYASVREKFFCGICAAQEDDGQPKGEQEQQKPTQELISILRLKAHVKDVHGKDDFLLEHVKEALDIHLDYRMRKPLRWAKTVPKEPEAKEGDEEQDMPDLIGGDAMDAE</sequence>
<dbReference type="InterPro" id="IPR036047">
    <property type="entry name" value="F-box-like_dom_sf"/>
</dbReference>
<dbReference type="Pfam" id="PF00646">
    <property type="entry name" value="F-box"/>
    <property type="match status" value="1"/>
</dbReference>
<feature type="region of interest" description="Disordered" evidence="1">
    <location>
        <begin position="1"/>
        <end position="67"/>
    </location>
</feature>
<feature type="compositionally biased region" description="Acidic residues" evidence="1">
    <location>
        <begin position="18"/>
        <end position="31"/>
    </location>
</feature>
<dbReference type="InterPro" id="IPR001810">
    <property type="entry name" value="F-box_dom"/>
</dbReference>
<dbReference type="PROSITE" id="PS50181">
    <property type="entry name" value="FBOX"/>
    <property type="match status" value="1"/>
</dbReference>
<evidence type="ECO:0000256" key="1">
    <source>
        <dbReference type="SAM" id="MobiDB-lite"/>
    </source>
</evidence>